<proteinExistence type="predicted"/>
<keyword evidence="2" id="KW-1185">Reference proteome</keyword>
<dbReference type="Proteomes" id="UP001597216">
    <property type="component" value="Unassembled WGS sequence"/>
</dbReference>
<reference evidence="2" key="1">
    <citation type="journal article" date="2019" name="Int. J. Syst. Evol. Microbiol.">
        <title>The Global Catalogue of Microorganisms (GCM) 10K type strain sequencing project: providing services to taxonomists for standard genome sequencing and annotation.</title>
        <authorList>
            <consortium name="The Broad Institute Genomics Platform"/>
            <consortium name="The Broad Institute Genome Sequencing Center for Infectious Disease"/>
            <person name="Wu L."/>
            <person name="Ma J."/>
        </authorList>
    </citation>
    <scope>NUCLEOTIDE SEQUENCE [LARGE SCALE GENOMIC DNA]</scope>
    <source>
        <strain evidence="2">CCUG 55074</strain>
    </source>
</reference>
<gene>
    <name evidence="1" type="ORF">ACFQ27_00695</name>
</gene>
<dbReference type="EMBL" id="JBHTLQ010000001">
    <property type="protein sequence ID" value="MFD1189082.1"/>
    <property type="molecule type" value="Genomic_DNA"/>
</dbReference>
<comment type="caution">
    <text evidence="1">The sequence shown here is derived from an EMBL/GenBank/DDBJ whole genome shotgun (WGS) entry which is preliminary data.</text>
</comment>
<evidence type="ECO:0000313" key="2">
    <source>
        <dbReference type="Proteomes" id="UP001597216"/>
    </source>
</evidence>
<accession>A0ABW3SW50</accession>
<organism evidence="1 2">
    <name type="scientific">Phenylobacterium conjunctum</name>
    <dbReference type="NCBI Taxonomy" id="1298959"/>
    <lineage>
        <taxon>Bacteria</taxon>
        <taxon>Pseudomonadati</taxon>
        <taxon>Pseudomonadota</taxon>
        <taxon>Alphaproteobacteria</taxon>
        <taxon>Caulobacterales</taxon>
        <taxon>Caulobacteraceae</taxon>
        <taxon>Phenylobacterium</taxon>
    </lineage>
</organism>
<sequence>MVRLESTDRRIAPQTCLSKGERMTIEQLEDAMALARLACEHAEKGDMFEAEFALDQPQ</sequence>
<protein>
    <submittedName>
        <fullName evidence="1">Uncharacterized protein</fullName>
    </submittedName>
</protein>
<name>A0ABW3SW50_9CAUL</name>
<dbReference type="RefSeq" id="WP_377352008.1">
    <property type="nucleotide sequence ID" value="NZ_JBHTLQ010000001.1"/>
</dbReference>
<evidence type="ECO:0000313" key="1">
    <source>
        <dbReference type="EMBL" id="MFD1189082.1"/>
    </source>
</evidence>